<protein>
    <submittedName>
        <fullName evidence="2">Uncharacterized protein</fullName>
    </submittedName>
</protein>
<evidence type="ECO:0000313" key="3">
    <source>
        <dbReference type="Proteomes" id="UP001204445"/>
    </source>
</evidence>
<comment type="caution">
    <text evidence="2">The sequence shown here is derived from an EMBL/GenBank/DDBJ whole genome shotgun (WGS) entry which is preliminary data.</text>
</comment>
<evidence type="ECO:0000313" key="2">
    <source>
        <dbReference type="EMBL" id="MCS3904067.1"/>
    </source>
</evidence>
<dbReference type="AlphaFoldDB" id="A0AAE3HNQ7"/>
<evidence type="ECO:0000256" key="1">
    <source>
        <dbReference type="SAM" id="MobiDB-lite"/>
    </source>
</evidence>
<dbReference type="EMBL" id="JANUCT010000015">
    <property type="protein sequence ID" value="MCS3904067.1"/>
    <property type="molecule type" value="Genomic_DNA"/>
</dbReference>
<feature type="region of interest" description="Disordered" evidence="1">
    <location>
        <begin position="1"/>
        <end position="42"/>
    </location>
</feature>
<proteinExistence type="predicted"/>
<gene>
    <name evidence="2" type="ORF">J2T55_002100</name>
</gene>
<accession>A0AAE3HNQ7</accession>
<reference evidence="2" key="1">
    <citation type="submission" date="2022-08" db="EMBL/GenBank/DDBJ databases">
        <title>Genomic Encyclopedia of Type Strains, Phase III (KMG-III): the genomes of soil and plant-associated and newly described type strains.</title>
        <authorList>
            <person name="Whitman W."/>
        </authorList>
    </citation>
    <scope>NUCLEOTIDE SEQUENCE</scope>
    <source>
        <strain evidence="2">HMT 1</strain>
    </source>
</reference>
<sequence>MTKEHKKNREDKKKPVLTQKEKRAAKNARKDSHGITVGELKR</sequence>
<organism evidence="2 3">
    <name type="scientific">Methylohalomonas lacus</name>
    <dbReference type="NCBI Taxonomy" id="398773"/>
    <lineage>
        <taxon>Bacteria</taxon>
        <taxon>Pseudomonadati</taxon>
        <taxon>Pseudomonadota</taxon>
        <taxon>Gammaproteobacteria</taxon>
        <taxon>Methylohalomonadales</taxon>
        <taxon>Methylohalomonadaceae</taxon>
        <taxon>Methylohalomonas</taxon>
    </lineage>
</organism>
<dbReference type="Proteomes" id="UP001204445">
    <property type="component" value="Unassembled WGS sequence"/>
</dbReference>
<keyword evidence="3" id="KW-1185">Reference proteome</keyword>
<name>A0AAE3HNQ7_9GAMM</name>
<dbReference type="RefSeq" id="WP_259056235.1">
    <property type="nucleotide sequence ID" value="NZ_JANUCT010000015.1"/>
</dbReference>